<evidence type="ECO:0000313" key="4">
    <source>
        <dbReference type="Proteomes" id="UP000239494"/>
    </source>
</evidence>
<sequence>MAAKTSRRSGRRPAAVTALALTVAATCPLVAVADTSSAADRSQTRQLEAVAEQALAAGVPGIVVRVDNGHGPVVSVVRQSSWNTPEHVLKAGDTFRMASNTKTVTAALVLQLVGEHRLRLDDTVEKWLPGVVPNGGNITLRMLLNHTSGIAESAFTARSLNLMTGHDTSKPTAEEVLALGTDLPPVGAPGEKWSYSNPGYVALGLVLEKVTGRSFADLVQQRVAGPLGMRDTYVATSAAPRRGTAPLAHGYEPDAAHLRPIAEPLGLPEDWGFVGPADDEHVDTTAIDQSWGRSAAAIVSTSADWARFDKALMSGGLFPKRLLAEMRTTVPSDGPDHSYGLGVDEYRSPCGTVWGHDGALPGYRSDNYTDESGRRTISVLSTTHFGLVVSPEASAAEQKVIDAAICTMFGKPLPTS</sequence>
<protein>
    <submittedName>
        <fullName evidence="3">D-alanyl-D-alanine carboxypeptidase</fullName>
    </submittedName>
</protein>
<comment type="caution">
    <text evidence="3">The sequence shown here is derived from an EMBL/GenBank/DDBJ whole genome shotgun (WGS) entry which is preliminary data.</text>
</comment>
<dbReference type="OrthoDB" id="503788at2"/>
<dbReference type="InterPro" id="IPR050491">
    <property type="entry name" value="AmpC-like"/>
</dbReference>
<dbReference type="Proteomes" id="UP000239494">
    <property type="component" value="Unassembled WGS sequence"/>
</dbReference>
<keyword evidence="3" id="KW-0121">Carboxypeptidase</keyword>
<feature type="signal peptide" evidence="1">
    <location>
        <begin position="1"/>
        <end position="33"/>
    </location>
</feature>
<dbReference type="PANTHER" id="PTHR46825:SF7">
    <property type="entry name" value="D-ALANYL-D-ALANINE CARBOXYPEPTIDASE"/>
    <property type="match status" value="1"/>
</dbReference>
<dbReference type="Pfam" id="PF00144">
    <property type="entry name" value="Beta-lactamase"/>
    <property type="match status" value="1"/>
</dbReference>
<dbReference type="InterPro" id="IPR001466">
    <property type="entry name" value="Beta-lactam-related"/>
</dbReference>
<dbReference type="RefSeq" id="WP_106193078.1">
    <property type="nucleotide sequence ID" value="NZ_PVTF01000013.1"/>
</dbReference>
<dbReference type="GO" id="GO:0004180">
    <property type="term" value="F:carboxypeptidase activity"/>
    <property type="evidence" value="ECO:0007669"/>
    <property type="project" value="UniProtKB-KW"/>
</dbReference>
<dbReference type="EMBL" id="PVTF01000013">
    <property type="protein sequence ID" value="PRY35581.1"/>
    <property type="molecule type" value="Genomic_DNA"/>
</dbReference>
<accession>A0A2T0SQ92</accession>
<gene>
    <name evidence="3" type="ORF">CLV43_1138</name>
</gene>
<reference evidence="3 4" key="1">
    <citation type="submission" date="2018-03" db="EMBL/GenBank/DDBJ databases">
        <title>Genomic Encyclopedia of Archaeal and Bacterial Type Strains, Phase II (KMG-II): from individual species to whole genera.</title>
        <authorList>
            <person name="Goeker M."/>
        </authorList>
    </citation>
    <scope>NUCLEOTIDE SEQUENCE [LARGE SCALE GENOMIC DNA]</scope>
    <source>
        <strain evidence="3 4">DSM 44720</strain>
    </source>
</reference>
<keyword evidence="3" id="KW-0378">Hydrolase</keyword>
<proteinExistence type="predicted"/>
<dbReference type="AlphaFoldDB" id="A0A2T0SQ92"/>
<organism evidence="3 4">
    <name type="scientific">Umezawaea tangerina</name>
    <dbReference type="NCBI Taxonomy" id="84725"/>
    <lineage>
        <taxon>Bacteria</taxon>
        <taxon>Bacillati</taxon>
        <taxon>Actinomycetota</taxon>
        <taxon>Actinomycetes</taxon>
        <taxon>Pseudonocardiales</taxon>
        <taxon>Pseudonocardiaceae</taxon>
        <taxon>Umezawaea</taxon>
    </lineage>
</organism>
<feature type="chain" id="PRO_5038894587" evidence="1">
    <location>
        <begin position="34"/>
        <end position="416"/>
    </location>
</feature>
<dbReference type="Gene3D" id="3.40.710.10">
    <property type="entry name" value="DD-peptidase/beta-lactamase superfamily"/>
    <property type="match status" value="1"/>
</dbReference>
<dbReference type="SUPFAM" id="SSF56601">
    <property type="entry name" value="beta-lactamase/transpeptidase-like"/>
    <property type="match status" value="1"/>
</dbReference>
<keyword evidence="3" id="KW-0645">Protease</keyword>
<dbReference type="PANTHER" id="PTHR46825">
    <property type="entry name" value="D-ALANYL-D-ALANINE-CARBOXYPEPTIDASE/ENDOPEPTIDASE AMPH"/>
    <property type="match status" value="1"/>
</dbReference>
<name>A0A2T0SQ92_9PSEU</name>
<dbReference type="InterPro" id="IPR012338">
    <property type="entry name" value="Beta-lactam/transpept-like"/>
</dbReference>
<evidence type="ECO:0000256" key="1">
    <source>
        <dbReference type="SAM" id="SignalP"/>
    </source>
</evidence>
<evidence type="ECO:0000259" key="2">
    <source>
        <dbReference type="Pfam" id="PF00144"/>
    </source>
</evidence>
<keyword evidence="1" id="KW-0732">Signal</keyword>
<keyword evidence="4" id="KW-1185">Reference proteome</keyword>
<feature type="domain" description="Beta-lactamase-related" evidence="2">
    <location>
        <begin position="51"/>
        <end position="386"/>
    </location>
</feature>
<evidence type="ECO:0000313" key="3">
    <source>
        <dbReference type="EMBL" id="PRY35581.1"/>
    </source>
</evidence>